<name>A0A502EDJ6_9MYCO</name>
<dbReference type="Gene3D" id="3.30.750.24">
    <property type="entry name" value="STAS domain"/>
    <property type="match status" value="1"/>
</dbReference>
<accession>A0A502EDJ6</accession>
<dbReference type="AlphaFoldDB" id="A0A502EDJ6"/>
<dbReference type="SUPFAM" id="SSF52091">
    <property type="entry name" value="SpoIIaa-like"/>
    <property type="match status" value="1"/>
</dbReference>
<dbReference type="PROSITE" id="PS50801">
    <property type="entry name" value="STAS"/>
    <property type="match status" value="1"/>
</dbReference>
<sequence>MPGDPMTSISAVGSAPHVSATLASTMSNAAYPLRATIERSGSMVLLRVGGEVDAHNVATFATLLSQAASATTAPGPLLVDINGLDFVACCGFAALTEQSAECQRRGISLCLVSSRPSTARIMAAGRFDAEMSLYQDVQAALESDRRVGQRRPLGTADTAMVS</sequence>
<comment type="similarity">
    <text evidence="1 2">Belongs to the anti-sigma-factor antagonist family.</text>
</comment>
<feature type="domain" description="STAS" evidence="3">
    <location>
        <begin position="33"/>
        <end position="144"/>
    </location>
</feature>
<organism evidence="4 5">
    <name type="scientific">Mycolicibacterium hodleri</name>
    <dbReference type="NCBI Taxonomy" id="49897"/>
    <lineage>
        <taxon>Bacteria</taxon>
        <taxon>Bacillati</taxon>
        <taxon>Actinomycetota</taxon>
        <taxon>Actinomycetes</taxon>
        <taxon>Mycobacteriales</taxon>
        <taxon>Mycobacteriaceae</taxon>
        <taxon>Mycolicibacterium</taxon>
    </lineage>
</organism>
<dbReference type="CDD" id="cd07043">
    <property type="entry name" value="STAS_anti-anti-sigma_factors"/>
    <property type="match status" value="1"/>
</dbReference>
<dbReference type="InterPro" id="IPR002645">
    <property type="entry name" value="STAS_dom"/>
</dbReference>
<comment type="caution">
    <text evidence="4">The sequence shown here is derived from an EMBL/GenBank/DDBJ whole genome shotgun (WGS) entry which is preliminary data.</text>
</comment>
<evidence type="ECO:0000256" key="2">
    <source>
        <dbReference type="RuleBase" id="RU003749"/>
    </source>
</evidence>
<evidence type="ECO:0000313" key="5">
    <source>
        <dbReference type="Proteomes" id="UP000320095"/>
    </source>
</evidence>
<dbReference type="InterPro" id="IPR003658">
    <property type="entry name" value="Anti-sigma_ant"/>
</dbReference>
<evidence type="ECO:0000256" key="1">
    <source>
        <dbReference type="ARBA" id="ARBA00009013"/>
    </source>
</evidence>
<evidence type="ECO:0000259" key="3">
    <source>
        <dbReference type="PROSITE" id="PS50801"/>
    </source>
</evidence>
<proteinExistence type="inferred from homology"/>
<dbReference type="EMBL" id="RCZG01000002">
    <property type="protein sequence ID" value="TPG35748.1"/>
    <property type="molecule type" value="Genomic_DNA"/>
</dbReference>
<keyword evidence="5" id="KW-1185">Reference proteome</keyword>
<dbReference type="PANTHER" id="PTHR33495">
    <property type="entry name" value="ANTI-SIGMA FACTOR ANTAGONIST TM_1081-RELATED-RELATED"/>
    <property type="match status" value="1"/>
</dbReference>
<reference evidence="4 5" key="1">
    <citation type="journal article" date="2019" name="Environ. Microbiol.">
        <title>Species interactions and distinct microbial communities in high Arctic permafrost affected cryosols are associated with the CH4 and CO2 gas fluxes.</title>
        <authorList>
            <person name="Altshuler I."/>
            <person name="Hamel J."/>
            <person name="Turney S."/>
            <person name="Magnuson E."/>
            <person name="Levesque R."/>
            <person name="Greer C."/>
            <person name="Whyte L.G."/>
        </authorList>
    </citation>
    <scope>NUCLEOTIDE SEQUENCE [LARGE SCALE GENOMIC DNA]</scope>
    <source>
        <strain evidence="4 5">S5.20</strain>
    </source>
</reference>
<dbReference type="NCBIfam" id="TIGR00377">
    <property type="entry name" value="ant_ant_sig"/>
    <property type="match status" value="1"/>
</dbReference>
<gene>
    <name evidence="4" type="ORF">EAH80_06685</name>
</gene>
<dbReference type="PANTHER" id="PTHR33495:SF2">
    <property type="entry name" value="ANTI-SIGMA FACTOR ANTAGONIST TM_1081-RELATED"/>
    <property type="match status" value="1"/>
</dbReference>
<protein>
    <recommendedName>
        <fullName evidence="2">Anti-sigma factor antagonist</fullName>
    </recommendedName>
</protein>
<evidence type="ECO:0000313" key="4">
    <source>
        <dbReference type="EMBL" id="TPG35748.1"/>
    </source>
</evidence>
<dbReference type="InterPro" id="IPR036513">
    <property type="entry name" value="STAS_dom_sf"/>
</dbReference>
<dbReference type="GO" id="GO:0043856">
    <property type="term" value="F:anti-sigma factor antagonist activity"/>
    <property type="evidence" value="ECO:0007669"/>
    <property type="project" value="InterPro"/>
</dbReference>
<dbReference type="Pfam" id="PF01740">
    <property type="entry name" value="STAS"/>
    <property type="match status" value="1"/>
</dbReference>
<dbReference type="Proteomes" id="UP000320095">
    <property type="component" value="Unassembled WGS sequence"/>
</dbReference>